<dbReference type="InterPro" id="IPR036603">
    <property type="entry name" value="RBP11-like"/>
</dbReference>
<dbReference type="AlphaFoldDB" id="A0A3Q2PH92"/>
<dbReference type="Gene3D" id="2.170.120.12">
    <property type="entry name" value="DNA-directed RNA polymerase, insert domain"/>
    <property type="match status" value="1"/>
</dbReference>
<dbReference type="Ensembl" id="ENSFHET00000019680.1">
    <property type="protein sequence ID" value="ENSFHEP00000012416.1"/>
    <property type="gene ID" value="ENSFHEG00000013867.1"/>
</dbReference>
<dbReference type="FunFam" id="2.170.120.12:FF:000030">
    <property type="entry name" value="Uncharacterized protein"/>
    <property type="match status" value="1"/>
</dbReference>
<sequence>DSCGLYKFARSKMAAPMSNVEEIHSRVILGEFGVKNVHTTDFPGNYPGFDDTWDMKRFQKNFRIDVVHLDENSMEFDMVGIDAAIANTFRRILLAEVPTMAIEKVFIYNNTSIVQDEVLAHRLGLIPIKADPRLFEFKNTAEESAEEEASEIDTIKLQLKIKCSRNPRASKDSSDPQELYLNHIYKLRKRTIKTLVSRKTVLSPS</sequence>
<protein>
    <submittedName>
        <fullName evidence="4">RNA polymerase I and III subunit C</fullName>
    </submittedName>
</protein>
<dbReference type="SMART" id="SM00662">
    <property type="entry name" value="RPOLD"/>
    <property type="match status" value="1"/>
</dbReference>
<accession>A0A3Q2PH92</accession>
<proteinExistence type="predicted"/>
<dbReference type="GO" id="GO:0003677">
    <property type="term" value="F:DNA binding"/>
    <property type="evidence" value="ECO:0007669"/>
    <property type="project" value="InterPro"/>
</dbReference>
<evidence type="ECO:0000259" key="3">
    <source>
        <dbReference type="SMART" id="SM00662"/>
    </source>
</evidence>
<evidence type="ECO:0000256" key="1">
    <source>
        <dbReference type="ARBA" id="ARBA00022478"/>
    </source>
</evidence>
<reference evidence="4" key="1">
    <citation type="submission" date="2025-08" db="UniProtKB">
        <authorList>
            <consortium name="Ensembl"/>
        </authorList>
    </citation>
    <scope>IDENTIFICATION</scope>
</reference>
<dbReference type="GO" id="GO:0005666">
    <property type="term" value="C:RNA polymerase III complex"/>
    <property type="evidence" value="ECO:0007669"/>
    <property type="project" value="TreeGrafter"/>
</dbReference>
<dbReference type="Proteomes" id="UP000265000">
    <property type="component" value="Unplaced"/>
</dbReference>
<keyword evidence="5" id="KW-1185">Reference proteome</keyword>
<organism evidence="4 5">
    <name type="scientific">Fundulus heteroclitus</name>
    <name type="common">Killifish</name>
    <name type="synonym">Mummichog</name>
    <dbReference type="NCBI Taxonomy" id="8078"/>
    <lineage>
        <taxon>Eukaryota</taxon>
        <taxon>Metazoa</taxon>
        <taxon>Chordata</taxon>
        <taxon>Craniata</taxon>
        <taxon>Vertebrata</taxon>
        <taxon>Euteleostomi</taxon>
        <taxon>Actinopterygii</taxon>
        <taxon>Neopterygii</taxon>
        <taxon>Teleostei</taxon>
        <taxon>Neoteleostei</taxon>
        <taxon>Acanthomorphata</taxon>
        <taxon>Ovalentaria</taxon>
        <taxon>Atherinomorphae</taxon>
        <taxon>Cyprinodontiformes</taxon>
        <taxon>Fundulidae</taxon>
        <taxon>Fundulus</taxon>
    </lineage>
</organism>
<name>A0A3Q2PH92_FUNHE</name>
<dbReference type="GeneTree" id="ENSGT00950000183100"/>
<dbReference type="Pfam" id="PF01193">
    <property type="entry name" value="RNA_pol_L"/>
    <property type="match status" value="1"/>
</dbReference>
<dbReference type="GO" id="GO:0006351">
    <property type="term" value="P:DNA-templated transcription"/>
    <property type="evidence" value="ECO:0007669"/>
    <property type="project" value="InterPro"/>
</dbReference>
<dbReference type="PANTHER" id="PTHR11800:SF13">
    <property type="entry name" value="DNA-DIRECTED RNA POLYMERASES I AND III SUBUNIT RPAC1"/>
    <property type="match status" value="1"/>
</dbReference>
<dbReference type="InterPro" id="IPR001514">
    <property type="entry name" value="DNA-dir_RNA_pol_30-40kDasu_CS"/>
</dbReference>
<evidence type="ECO:0000313" key="4">
    <source>
        <dbReference type="Ensembl" id="ENSFHEP00000012416.1"/>
    </source>
</evidence>
<dbReference type="SUPFAM" id="SSF55257">
    <property type="entry name" value="RBP11-like subunits of RNA polymerase"/>
    <property type="match status" value="1"/>
</dbReference>
<dbReference type="SUPFAM" id="SSF56553">
    <property type="entry name" value="Insert subdomain of RNA polymerase alpha subunit"/>
    <property type="match status" value="1"/>
</dbReference>
<dbReference type="InterPro" id="IPR050518">
    <property type="entry name" value="Rpo3/RPB3_RNA_Pol_subunit"/>
</dbReference>
<evidence type="ECO:0000313" key="5">
    <source>
        <dbReference type="Proteomes" id="UP000265000"/>
    </source>
</evidence>
<dbReference type="InterPro" id="IPR036643">
    <property type="entry name" value="RNApol_insert_sf"/>
</dbReference>
<dbReference type="PROSITE" id="PS00446">
    <property type="entry name" value="RNA_POL_D_30KD"/>
    <property type="match status" value="1"/>
</dbReference>
<dbReference type="GO" id="GO:0003899">
    <property type="term" value="F:DNA-directed RNA polymerase activity"/>
    <property type="evidence" value="ECO:0007669"/>
    <property type="project" value="InterPro"/>
</dbReference>
<evidence type="ECO:0000256" key="2">
    <source>
        <dbReference type="ARBA" id="ARBA00023163"/>
    </source>
</evidence>
<dbReference type="InterPro" id="IPR011263">
    <property type="entry name" value="DNA-dir_RNA_pol_RpoA/D/Rpb3"/>
</dbReference>
<dbReference type="GO" id="GO:0005736">
    <property type="term" value="C:RNA polymerase I complex"/>
    <property type="evidence" value="ECO:0007669"/>
    <property type="project" value="TreeGrafter"/>
</dbReference>
<keyword evidence="1" id="KW-0240">DNA-directed RNA polymerase</keyword>
<reference evidence="4" key="2">
    <citation type="submission" date="2025-09" db="UniProtKB">
        <authorList>
            <consortium name="Ensembl"/>
        </authorList>
    </citation>
    <scope>IDENTIFICATION</scope>
</reference>
<dbReference type="PANTHER" id="PTHR11800">
    <property type="entry name" value="DNA-DIRECTED RNA POLYMERASE"/>
    <property type="match status" value="1"/>
</dbReference>
<feature type="domain" description="DNA-directed RNA polymerase RpoA/D/Rpb3-type" evidence="3">
    <location>
        <begin position="73"/>
        <end position="205"/>
    </location>
</feature>
<dbReference type="STRING" id="8078.ENSFHEP00000012416"/>
<dbReference type="GO" id="GO:0046983">
    <property type="term" value="F:protein dimerization activity"/>
    <property type="evidence" value="ECO:0007669"/>
    <property type="project" value="InterPro"/>
</dbReference>
<keyword evidence="2" id="KW-0804">Transcription</keyword>